<reference evidence="8" key="1">
    <citation type="submission" date="2010-09" db="EMBL/GenBank/DDBJ databases">
        <title>Complete sequence of chromosome1 of Burkholderia sp. CCGE1003.</title>
        <authorList>
            <consortium name="US DOE Joint Genome Institute"/>
            <person name="Lucas S."/>
            <person name="Copeland A."/>
            <person name="Lapidus A."/>
            <person name="Cheng J.-F."/>
            <person name="Bruce D."/>
            <person name="Goodwin L."/>
            <person name="Pitluck S."/>
            <person name="Daligault H."/>
            <person name="Davenport K."/>
            <person name="Detter J.C."/>
            <person name="Han C."/>
            <person name="Tapia R."/>
            <person name="Land M."/>
            <person name="Hauser L."/>
            <person name="Jeffries C."/>
            <person name="Kyrpides N."/>
            <person name="Ivanova N."/>
            <person name="Ovchinnikova G."/>
            <person name="Martinez-Romero E."/>
            <person name="Rogel M.A."/>
            <person name="Auchtung J."/>
            <person name="Tiedje J.M."/>
            <person name="Woyke T."/>
        </authorList>
    </citation>
    <scope>NUCLEOTIDE SEQUENCE</scope>
    <source>
        <strain evidence="8">CCGE1003</strain>
    </source>
</reference>
<feature type="domain" description="EamA" evidence="7">
    <location>
        <begin position="9"/>
        <end position="133"/>
    </location>
</feature>
<dbReference type="Pfam" id="PF00892">
    <property type="entry name" value="EamA"/>
    <property type="match status" value="2"/>
</dbReference>
<dbReference type="AlphaFoldDB" id="E1TBP5"/>
<evidence type="ECO:0000256" key="6">
    <source>
        <dbReference type="SAM" id="Phobius"/>
    </source>
</evidence>
<dbReference type="InterPro" id="IPR050638">
    <property type="entry name" value="AA-Vitamin_Transporters"/>
</dbReference>
<evidence type="ECO:0000256" key="4">
    <source>
        <dbReference type="ARBA" id="ARBA00022989"/>
    </source>
</evidence>
<feature type="domain" description="EamA" evidence="7">
    <location>
        <begin position="146"/>
        <end position="282"/>
    </location>
</feature>
<sequence length="303" mass="31518">MPLPVLEAAMVLTWSSGFVGMRFSADYAPVYLVMLWRFVVLSIGLFPFVAREMLHAGRPVLVRQACIGTLAMAGYLAGVAGGIQHGVPAGLAALIADLLPVGVVLMSACLFNQRSPSIVWAGLGLGLAGTLTVCRDAVSLGAAPAWAYALPVAGMLSLAAATVWQQRSASRGKLSPPGMLWLQSFVSSPIFLVLQASQGSVAPISSVGFAASVAWTAILATLGGCGLYWACLQRSSSARVTSVLFLSPPVTMVWAWAMFREPLSWLMVGGTVISGAGILLVINRASGEAREGALACKGSRRPG</sequence>
<feature type="transmembrane region" description="Helical" evidence="6">
    <location>
        <begin position="238"/>
        <end position="257"/>
    </location>
</feature>
<evidence type="ECO:0000259" key="7">
    <source>
        <dbReference type="Pfam" id="PF00892"/>
    </source>
</evidence>
<dbReference type="EMBL" id="CP002217">
    <property type="protein sequence ID" value="ADN58043.1"/>
    <property type="molecule type" value="Genomic_DNA"/>
</dbReference>
<comment type="similarity">
    <text evidence="2">Belongs to the EamA transporter family.</text>
</comment>
<dbReference type="OrthoDB" id="9809509at2"/>
<evidence type="ECO:0000256" key="5">
    <source>
        <dbReference type="ARBA" id="ARBA00023136"/>
    </source>
</evidence>
<dbReference type="PANTHER" id="PTHR32322">
    <property type="entry name" value="INNER MEMBRANE TRANSPORTER"/>
    <property type="match status" value="1"/>
</dbReference>
<keyword evidence="5 6" id="KW-0472">Membrane</keyword>
<keyword evidence="3 6" id="KW-0812">Transmembrane</keyword>
<feature type="transmembrane region" description="Helical" evidence="6">
    <location>
        <begin position="89"/>
        <end position="111"/>
    </location>
</feature>
<dbReference type="GO" id="GO:0016020">
    <property type="term" value="C:membrane"/>
    <property type="evidence" value="ECO:0007669"/>
    <property type="project" value="UniProtKB-SubCell"/>
</dbReference>
<evidence type="ECO:0000256" key="1">
    <source>
        <dbReference type="ARBA" id="ARBA00004141"/>
    </source>
</evidence>
<dbReference type="PANTHER" id="PTHR32322:SF2">
    <property type="entry name" value="EAMA DOMAIN-CONTAINING PROTEIN"/>
    <property type="match status" value="1"/>
</dbReference>
<feature type="transmembrane region" description="Helical" evidence="6">
    <location>
        <begin position="178"/>
        <end position="197"/>
    </location>
</feature>
<comment type="subcellular location">
    <subcellularLocation>
        <location evidence="1">Membrane</location>
        <topology evidence="1">Multi-pass membrane protein</topology>
    </subcellularLocation>
</comment>
<proteinExistence type="inferred from homology"/>
<feature type="transmembrane region" description="Helical" evidence="6">
    <location>
        <begin position="209"/>
        <end position="231"/>
    </location>
</feature>
<feature type="transmembrane region" description="Helical" evidence="6">
    <location>
        <begin position="263"/>
        <end position="282"/>
    </location>
</feature>
<evidence type="ECO:0000256" key="3">
    <source>
        <dbReference type="ARBA" id="ARBA00022692"/>
    </source>
</evidence>
<dbReference type="KEGG" id="bgf:BC1003_2082"/>
<accession>E1TBP5</accession>
<evidence type="ECO:0000313" key="8">
    <source>
        <dbReference type="EMBL" id="ADN58043.1"/>
    </source>
</evidence>
<evidence type="ECO:0000256" key="2">
    <source>
        <dbReference type="ARBA" id="ARBA00007362"/>
    </source>
</evidence>
<feature type="transmembrane region" description="Helical" evidence="6">
    <location>
        <begin position="118"/>
        <end position="139"/>
    </location>
</feature>
<organism evidence="8">
    <name type="scientific">Burkholderia sp. (strain CCGE1003)</name>
    <dbReference type="NCBI Taxonomy" id="640512"/>
    <lineage>
        <taxon>Bacteria</taxon>
        <taxon>Pseudomonadati</taxon>
        <taxon>Pseudomonadota</taxon>
        <taxon>Betaproteobacteria</taxon>
        <taxon>Burkholderiales</taxon>
        <taxon>Burkholderiaceae</taxon>
        <taxon>Burkholderia</taxon>
    </lineage>
</organism>
<feature type="transmembrane region" description="Helical" evidence="6">
    <location>
        <begin position="145"/>
        <end position="166"/>
    </location>
</feature>
<dbReference type="InterPro" id="IPR000620">
    <property type="entry name" value="EamA_dom"/>
</dbReference>
<dbReference type="InterPro" id="IPR037185">
    <property type="entry name" value="EmrE-like"/>
</dbReference>
<dbReference type="eggNOG" id="COG0697">
    <property type="taxonomic scope" value="Bacteria"/>
</dbReference>
<gene>
    <name evidence="8" type="ordered locus">BC1003_2082</name>
</gene>
<feature type="transmembrane region" description="Helical" evidence="6">
    <location>
        <begin position="28"/>
        <end position="49"/>
    </location>
</feature>
<feature type="transmembrane region" description="Helical" evidence="6">
    <location>
        <begin position="61"/>
        <end position="83"/>
    </location>
</feature>
<dbReference type="SUPFAM" id="SSF103481">
    <property type="entry name" value="Multidrug resistance efflux transporter EmrE"/>
    <property type="match status" value="2"/>
</dbReference>
<keyword evidence="4 6" id="KW-1133">Transmembrane helix</keyword>
<dbReference type="HOGENOM" id="CLU_033863_10_1_4"/>
<name>E1TBP5_BURSG</name>
<protein>
    <recommendedName>
        <fullName evidence="7">EamA domain-containing protein</fullName>
    </recommendedName>
</protein>